<dbReference type="Gene3D" id="3.40.50.2300">
    <property type="match status" value="2"/>
</dbReference>
<dbReference type="EMBL" id="JAFCJH010000004">
    <property type="protein sequence ID" value="MBR0794950.1"/>
    <property type="molecule type" value="Genomic_DNA"/>
</dbReference>
<comment type="caution">
    <text evidence="1">The sequence shown here is derived from an EMBL/GenBank/DDBJ whole genome shotgun (WGS) entry which is preliminary data.</text>
</comment>
<dbReference type="CDD" id="cd06325">
    <property type="entry name" value="PBP1_ABC_unchar_transporter"/>
    <property type="match status" value="1"/>
</dbReference>
<dbReference type="Pfam" id="PF04392">
    <property type="entry name" value="ABC_sub_bind"/>
    <property type="match status" value="1"/>
</dbReference>
<evidence type="ECO:0000313" key="1">
    <source>
        <dbReference type="EMBL" id="MBR0794950.1"/>
    </source>
</evidence>
<keyword evidence="2" id="KW-1185">Reference proteome</keyword>
<dbReference type="InterPro" id="IPR007487">
    <property type="entry name" value="ABC_transpt-TYRBP-like"/>
</dbReference>
<protein>
    <submittedName>
        <fullName evidence="1">ABC transporter substrate-binding protein</fullName>
    </submittedName>
</protein>
<accession>A0ABS5FDT9</accession>
<gene>
    <name evidence="1" type="ORF">JQ615_06075</name>
</gene>
<dbReference type="RefSeq" id="WP_212399695.1">
    <property type="nucleotide sequence ID" value="NZ_JAFCJH010000004.1"/>
</dbReference>
<evidence type="ECO:0000313" key="2">
    <source>
        <dbReference type="Proteomes" id="UP001315278"/>
    </source>
</evidence>
<dbReference type="PANTHER" id="PTHR35271">
    <property type="entry name" value="ABC TRANSPORTER, SUBSTRATE-BINDING LIPOPROTEIN-RELATED"/>
    <property type="match status" value="1"/>
</dbReference>
<dbReference type="PANTHER" id="PTHR35271:SF1">
    <property type="entry name" value="ABC TRANSPORTER, SUBSTRATE-BINDING LIPOPROTEIN"/>
    <property type="match status" value="1"/>
</dbReference>
<sequence length="330" mass="35453">MQFDQLKRRDFVALLGGATIWPSIAHAQVRPIVGLVSIGATPAEPANFGPFLAQMKELGYVEGQNVIFDRRFAAGDDSLIDGFVADLVRERADIIVATGTRELIATKRATSSIPIVTFAHPDPVGTGFAGSLSRPGSNVTGLTTMDLELYGKRVELLKQVVPRLDRVGVLVSTRQPIYKIGSSWAKKLELDVRSLGIALDIVEADENNLDSQLATLANGRAQGLVVTSDGVFVAKGRALAEGAMKHRLPSIFVFREQVRAGGLLAYAASIADLSRRAAFFVDRILKGGKPADLPIEQPTKFELVINLNTSKTLGLDMPPVLLAAADEVIE</sequence>
<reference evidence="2" key="1">
    <citation type="journal article" date="2021" name="ISME J.">
        <title>Evolutionary origin and ecological implication of a unique nif island in free-living Bradyrhizobium lineages.</title>
        <authorList>
            <person name="Tao J."/>
        </authorList>
    </citation>
    <scope>NUCLEOTIDE SEQUENCE [LARGE SCALE GENOMIC DNA]</scope>
    <source>
        <strain evidence="2">SZCCT0434</strain>
    </source>
</reference>
<name>A0ABS5FDT9_9BRAD</name>
<proteinExistence type="predicted"/>
<dbReference type="Proteomes" id="UP001315278">
    <property type="component" value="Unassembled WGS sequence"/>
</dbReference>
<organism evidence="1 2">
    <name type="scientific">Bradyrhizobium jicamae</name>
    <dbReference type="NCBI Taxonomy" id="280332"/>
    <lineage>
        <taxon>Bacteria</taxon>
        <taxon>Pseudomonadati</taxon>
        <taxon>Pseudomonadota</taxon>
        <taxon>Alphaproteobacteria</taxon>
        <taxon>Hyphomicrobiales</taxon>
        <taxon>Nitrobacteraceae</taxon>
        <taxon>Bradyrhizobium</taxon>
    </lineage>
</organism>